<reference evidence="2 3" key="1">
    <citation type="journal article" date="2021" name="Hortic Res">
        <title>Chromosome-scale assembly of the Dendrobium chrysotoxum genome enhances the understanding of orchid evolution.</title>
        <authorList>
            <person name="Zhang Y."/>
            <person name="Zhang G.Q."/>
            <person name="Zhang D."/>
            <person name="Liu X.D."/>
            <person name="Xu X.Y."/>
            <person name="Sun W.H."/>
            <person name="Yu X."/>
            <person name="Zhu X."/>
            <person name="Wang Z.W."/>
            <person name="Zhao X."/>
            <person name="Zhong W.Y."/>
            <person name="Chen H."/>
            <person name="Yin W.L."/>
            <person name="Huang T."/>
            <person name="Niu S.C."/>
            <person name="Liu Z.J."/>
        </authorList>
    </citation>
    <scope>NUCLEOTIDE SEQUENCE [LARGE SCALE GENOMIC DNA]</scope>
    <source>
        <strain evidence="2">Lindl</strain>
    </source>
</reference>
<evidence type="ECO:0000313" key="3">
    <source>
        <dbReference type="Proteomes" id="UP000775213"/>
    </source>
</evidence>
<organism evidence="2 3">
    <name type="scientific">Dendrobium chrysotoxum</name>
    <name type="common">Orchid</name>
    <dbReference type="NCBI Taxonomy" id="161865"/>
    <lineage>
        <taxon>Eukaryota</taxon>
        <taxon>Viridiplantae</taxon>
        <taxon>Streptophyta</taxon>
        <taxon>Embryophyta</taxon>
        <taxon>Tracheophyta</taxon>
        <taxon>Spermatophyta</taxon>
        <taxon>Magnoliopsida</taxon>
        <taxon>Liliopsida</taxon>
        <taxon>Asparagales</taxon>
        <taxon>Orchidaceae</taxon>
        <taxon>Epidendroideae</taxon>
        <taxon>Malaxideae</taxon>
        <taxon>Dendrobiinae</taxon>
        <taxon>Dendrobium</taxon>
    </lineage>
</organism>
<evidence type="ECO:0000313" key="2">
    <source>
        <dbReference type="EMBL" id="KAH0458499.1"/>
    </source>
</evidence>
<keyword evidence="1" id="KW-1133">Transmembrane helix</keyword>
<name>A0AAV7GS14_DENCH</name>
<protein>
    <submittedName>
        <fullName evidence="2">Uncharacterized protein</fullName>
    </submittedName>
</protein>
<gene>
    <name evidence="2" type="ORF">IEQ34_013814</name>
</gene>
<proteinExistence type="predicted"/>
<keyword evidence="1" id="KW-0812">Transmembrane</keyword>
<feature type="transmembrane region" description="Helical" evidence="1">
    <location>
        <begin position="12"/>
        <end position="28"/>
    </location>
</feature>
<keyword evidence="1" id="KW-0472">Membrane</keyword>
<dbReference type="AlphaFoldDB" id="A0AAV7GS14"/>
<feature type="transmembrane region" description="Helical" evidence="1">
    <location>
        <begin position="48"/>
        <end position="66"/>
    </location>
</feature>
<keyword evidence="3" id="KW-1185">Reference proteome</keyword>
<comment type="caution">
    <text evidence="2">The sequence shown here is derived from an EMBL/GenBank/DDBJ whole genome shotgun (WGS) entry which is preliminary data.</text>
</comment>
<sequence>MFNIIVDFSFKACIVSFIELLADLSISFCRALEPVFYSPVHYGDSKETLYFTSAAFTVFHFFVAIARSRVLKDFAQILILSKSGLNPASKQARSLLSNAVNIEKRLEAGELEREEVDTAGG</sequence>
<accession>A0AAV7GS14</accession>
<dbReference type="EMBL" id="JAGFBR010000012">
    <property type="protein sequence ID" value="KAH0458499.1"/>
    <property type="molecule type" value="Genomic_DNA"/>
</dbReference>
<evidence type="ECO:0000256" key="1">
    <source>
        <dbReference type="SAM" id="Phobius"/>
    </source>
</evidence>
<dbReference type="Proteomes" id="UP000775213">
    <property type="component" value="Unassembled WGS sequence"/>
</dbReference>